<evidence type="ECO:0000313" key="2">
    <source>
        <dbReference type="EMBL" id="RMM66807.1"/>
    </source>
</evidence>
<proteinExistence type="predicted"/>
<evidence type="ECO:0008006" key="4">
    <source>
        <dbReference type="Google" id="ProtNLM"/>
    </source>
</evidence>
<comment type="caution">
    <text evidence="2">The sequence shown here is derived from an EMBL/GenBank/DDBJ whole genome shotgun (WGS) entry which is preliminary data.</text>
</comment>
<dbReference type="InterPro" id="IPR022213">
    <property type="entry name" value="DUF3742"/>
</dbReference>
<name>A0A3M4YG72_PSESG</name>
<evidence type="ECO:0000256" key="1">
    <source>
        <dbReference type="SAM" id="Phobius"/>
    </source>
</evidence>
<reference evidence="2 3" key="1">
    <citation type="submission" date="2018-08" db="EMBL/GenBank/DDBJ databases">
        <title>Recombination of ecologically and evolutionarily significant loci maintains genetic cohesion in the Pseudomonas syringae species complex.</title>
        <authorList>
            <person name="Dillon M."/>
            <person name="Thakur S."/>
            <person name="Almeida R.N.D."/>
            <person name="Weir B.S."/>
            <person name="Guttman D.S."/>
        </authorList>
    </citation>
    <scope>NUCLEOTIDE SEQUENCE [LARGE SCALE GENOMIC DNA]</scope>
    <source>
        <strain evidence="2 3">ICMP 4324</strain>
    </source>
</reference>
<keyword evidence="1" id="KW-1133">Transmembrane helix</keyword>
<dbReference type="AlphaFoldDB" id="A0A3M4YG72"/>
<accession>A0A3M4YG72</accession>
<dbReference type="EMBL" id="RBON01000205">
    <property type="protein sequence ID" value="RMM66807.1"/>
    <property type="molecule type" value="Genomic_DNA"/>
</dbReference>
<evidence type="ECO:0000313" key="3">
    <source>
        <dbReference type="Proteomes" id="UP000276829"/>
    </source>
</evidence>
<keyword evidence="1" id="KW-0472">Membrane</keyword>
<organism evidence="2 3">
    <name type="scientific">Pseudomonas savastanoi pv. glycinea</name>
    <name type="common">Pseudomonas syringae pv. glycinea</name>
    <dbReference type="NCBI Taxonomy" id="318"/>
    <lineage>
        <taxon>Bacteria</taxon>
        <taxon>Pseudomonadati</taxon>
        <taxon>Pseudomonadota</taxon>
        <taxon>Gammaproteobacteria</taxon>
        <taxon>Pseudomonadales</taxon>
        <taxon>Pseudomonadaceae</taxon>
        <taxon>Pseudomonas</taxon>
    </lineage>
</organism>
<protein>
    <recommendedName>
        <fullName evidence="4">DUF3742 family protein</fullName>
    </recommendedName>
</protein>
<keyword evidence="1" id="KW-0812">Transmembrane</keyword>
<gene>
    <name evidence="2" type="ORF">ALQ73_100704</name>
</gene>
<sequence>MGYQLMSIRHALIDQARCNMTTDANTDLSGAARFGHVLGCGLRRILNVERAFWSLFDRTGVPRVIITPVKWGARAAVIGTGTFFVAWGLLYVLAVVCFIAIAIGFVTNPDIERALRGSQLVHFDDDNPYRKELREGSDGFGTYVAGRRVD</sequence>
<feature type="transmembrane region" description="Helical" evidence="1">
    <location>
        <begin position="84"/>
        <end position="106"/>
    </location>
</feature>
<dbReference type="Proteomes" id="UP000276829">
    <property type="component" value="Unassembled WGS sequence"/>
</dbReference>
<dbReference type="Pfam" id="PF12553">
    <property type="entry name" value="DUF3742"/>
    <property type="match status" value="1"/>
</dbReference>